<dbReference type="GO" id="GO:0005509">
    <property type="term" value="F:calcium ion binding"/>
    <property type="evidence" value="ECO:0007669"/>
    <property type="project" value="TreeGrafter"/>
</dbReference>
<dbReference type="GO" id="GO:0005737">
    <property type="term" value="C:cytoplasm"/>
    <property type="evidence" value="ECO:0007669"/>
    <property type="project" value="TreeGrafter"/>
</dbReference>
<comment type="similarity">
    <text evidence="4">Belongs to the TCTP family.</text>
</comment>
<name>A0A7J8HHR5_MOLMO</name>
<evidence type="ECO:0000256" key="3">
    <source>
        <dbReference type="ARBA" id="ARBA00047116"/>
    </source>
</evidence>
<evidence type="ECO:0000256" key="1">
    <source>
        <dbReference type="ARBA" id="ARBA00040832"/>
    </source>
</evidence>
<dbReference type="InParanoid" id="A0A7J8HHR5"/>
<comment type="subunit">
    <text evidence="3">Homodimer. Interacts with STEAP3. Interacts with TSC22D1; interaction results in the destabilization of TSC22D1 protein.</text>
</comment>
<evidence type="ECO:0000256" key="2">
    <source>
        <dbReference type="ARBA" id="ARBA00046053"/>
    </source>
</evidence>
<evidence type="ECO:0000256" key="4">
    <source>
        <dbReference type="PROSITE-ProRule" id="PRU01133"/>
    </source>
</evidence>
<evidence type="ECO:0000313" key="6">
    <source>
        <dbReference type="EMBL" id="KAF6471610.1"/>
    </source>
</evidence>
<dbReference type="PANTHER" id="PTHR11991:SF0">
    <property type="entry name" value="TRANSLATIONALLY-CONTROLLED TUMOR PROTEIN"/>
    <property type="match status" value="1"/>
</dbReference>
<organism evidence="6 7">
    <name type="scientific">Molossus molossus</name>
    <name type="common">Pallas' mastiff bat</name>
    <name type="synonym">Vespertilio molossus</name>
    <dbReference type="NCBI Taxonomy" id="27622"/>
    <lineage>
        <taxon>Eukaryota</taxon>
        <taxon>Metazoa</taxon>
        <taxon>Chordata</taxon>
        <taxon>Craniata</taxon>
        <taxon>Vertebrata</taxon>
        <taxon>Euteleostomi</taxon>
        <taxon>Mammalia</taxon>
        <taxon>Eutheria</taxon>
        <taxon>Laurasiatheria</taxon>
        <taxon>Chiroptera</taxon>
        <taxon>Yangochiroptera</taxon>
        <taxon>Molossidae</taxon>
        <taxon>Molossus</taxon>
    </lineage>
</organism>
<protein>
    <recommendedName>
        <fullName evidence="1">Translationally-controlled tumor protein</fullName>
    </recommendedName>
</protein>
<dbReference type="InterPro" id="IPR034737">
    <property type="entry name" value="TCTP"/>
</dbReference>
<evidence type="ECO:0000313" key="7">
    <source>
        <dbReference type="Proteomes" id="UP000550707"/>
    </source>
</evidence>
<dbReference type="EMBL" id="JACASF010000006">
    <property type="protein sequence ID" value="KAF6471610.1"/>
    <property type="molecule type" value="Genomic_DNA"/>
</dbReference>
<dbReference type="InterPro" id="IPR011057">
    <property type="entry name" value="Mss4-like_sf"/>
</dbReference>
<feature type="domain" description="TCTP" evidence="5">
    <location>
        <begin position="1"/>
        <end position="66"/>
    </location>
</feature>
<dbReference type="Gene3D" id="2.170.150.10">
    <property type="entry name" value="Metal Binding Protein, Guanine Nucleotide Exchange Factor, Chain A"/>
    <property type="match status" value="1"/>
</dbReference>
<dbReference type="PRINTS" id="PR01653">
    <property type="entry name" value="TCTPROTEIN"/>
</dbReference>
<dbReference type="PROSITE" id="PS51797">
    <property type="entry name" value="TCTP_3"/>
    <property type="match status" value="1"/>
</dbReference>
<evidence type="ECO:0000259" key="5">
    <source>
        <dbReference type="PROSITE" id="PS51797"/>
    </source>
</evidence>
<keyword evidence="7" id="KW-1185">Reference proteome</keyword>
<dbReference type="Pfam" id="PF00838">
    <property type="entry name" value="TCTP"/>
    <property type="match status" value="1"/>
</dbReference>
<dbReference type="PANTHER" id="PTHR11991">
    <property type="entry name" value="TRANSLATIONALLY CONTROLLED TUMOR PROTEIN-RELATED"/>
    <property type="match status" value="1"/>
</dbReference>
<gene>
    <name evidence="6" type="ORF">HJG59_010989</name>
</gene>
<dbReference type="AlphaFoldDB" id="A0A7J8HHR5"/>
<dbReference type="Proteomes" id="UP000550707">
    <property type="component" value="Unassembled WGS sequence"/>
</dbReference>
<dbReference type="InterPro" id="IPR011323">
    <property type="entry name" value="Mss4/transl-control_tumour"/>
</dbReference>
<sequence length="164" mass="18165">MVEGKMISRTEDNLDDLLIGEHASAEAPEGKGTDSTVSTGVDIIMNHHMQEISFTKETYKKYIKLWPVCSVVRVSAGVQKGLQLDSRSRSYTRFAGLILALIRACAGGNQLMCLSHICFSLCVFLSSSFFSSSFLPSSVSKNQWKKISSGKDEQQQKRSTFKIT</sequence>
<accession>A0A7J8HHR5</accession>
<proteinExistence type="inferred from homology"/>
<comment type="caution">
    <text evidence="6">The sequence shown here is derived from an EMBL/GenBank/DDBJ whole genome shotgun (WGS) entry which is preliminary data.</text>
</comment>
<comment type="function">
    <text evidence="2">Involved in calcium binding and microtubule stabilization. Acts as a negative regulator of TSC22D1-mediated apoptosis, via interaction with and destabilization of TSC22D1 protein.</text>
</comment>
<dbReference type="InterPro" id="IPR018105">
    <property type="entry name" value="Translational_control_tumour_p"/>
</dbReference>
<reference evidence="6 7" key="1">
    <citation type="journal article" date="2020" name="Nature">
        <title>Six reference-quality genomes reveal evolution of bat adaptations.</title>
        <authorList>
            <person name="Jebb D."/>
            <person name="Huang Z."/>
            <person name="Pippel M."/>
            <person name="Hughes G.M."/>
            <person name="Lavrichenko K."/>
            <person name="Devanna P."/>
            <person name="Winkler S."/>
            <person name="Jermiin L.S."/>
            <person name="Skirmuntt E.C."/>
            <person name="Katzourakis A."/>
            <person name="Burkitt-Gray L."/>
            <person name="Ray D.A."/>
            <person name="Sullivan K.A.M."/>
            <person name="Roscito J.G."/>
            <person name="Kirilenko B.M."/>
            <person name="Davalos L.M."/>
            <person name="Corthals A.P."/>
            <person name="Power M.L."/>
            <person name="Jones G."/>
            <person name="Ransome R.D."/>
            <person name="Dechmann D.K.N."/>
            <person name="Locatelli A.G."/>
            <person name="Puechmaille S.J."/>
            <person name="Fedrigo O."/>
            <person name="Jarvis E.D."/>
            <person name="Hiller M."/>
            <person name="Vernes S.C."/>
            <person name="Myers E.W."/>
            <person name="Teeling E.C."/>
        </authorList>
    </citation>
    <scope>NUCLEOTIDE SEQUENCE [LARGE SCALE GENOMIC DNA]</scope>
    <source>
        <strain evidence="6">MMolMol1</strain>
        <tissue evidence="6">Muscle</tissue>
    </source>
</reference>
<dbReference type="SUPFAM" id="SSF51316">
    <property type="entry name" value="Mss4-like"/>
    <property type="match status" value="1"/>
</dbReference>